<dbReference type="SMART" id="SM00325">
    <property type="entry name" value="RhoGEF"/>
    <property type="match status" value="1"/>
</dbReference>
<sequence length="609" mass="69795">MVSEEEVANICSDLRRLTVNGETENGYVRVLPSPRVSPDIFNSVPGVIVTSDSDETSGERSSAASVTSGSEESDCEPSPLLSRRGRRAAIVDTKKLGDVSPTNLSPDVSPCNSCDEGEGASNLAERLRRRRSSVELAMNIYPGDLLVQEHHKKLLKRNTVSDFHVLRNGSSSNISEDNKKGRQSFSLLKLMKSRSKEALTKLEDILNNMKTSEFKDNHLAAYKQPDIVPLCLSESERKRREAVWELFKSECVFLIDHLMVLKHCFLEPLKKVQVEGQLMYAEPQDLFGNLDELCYVSNNIYLFCHVSYTFCKDFIAALLKDMSNTEFGSTHVLMKAFDRFSSHSKDGDVYHTYCLNYTNALTYLDRLRRRDDFFEFEKRCEQDIRCKRLQLTDLLVAPMQHYTKLPLLLTNIRKYTEYEEEIQQLTETIDKFETSLQKMEDKMKWVKNYERVQDIQRQLTWPTVTDLDPRVFIPEYLKNALLKQPCERLLANPTRQLLHEGQLTLVESSKSIEVYLFLFDDILLITKIKKSTRKKQLINDPNVKSNTQSDKLSFTVHRQPIALDRLGVHDISQSEAAVNGIKCAFVIVQISRFQQIIGVFTLQAPTDVS</sequence>
<dbReference type="PANTHER" id="PTHR13217:SF6">
    <property type="entry name" value="PLECKSTRIN HOMOLOGY DOMAIN-CONTAINING FAMILY G MEMBER 7"/>
    <property type="match status" value="1"/>
</dbReference>
<feature type="compositionally biased region" description="Polar residues" evidence="2">
    <location>
        <begin position="100"/>
        <end position="112"/>
    </location>
</feature>
<feature type="region of interest" description="Disordered" evidence="2">
    <location>
        <begin position="47"/>
        <end position="84"/>
    </location>
</feature>
<feature type="compositionally biased region" description="Polar residues" evidence="2">
    <location>
        <begin position="59"/>
        <end position="70"/>
    </location>
</feature>
<dbReference type="PROSITE" id="PS50010">
    <property type="entry name" value="DH_2"/>
    <property type="match status" value="1"/>
</dbReference>
<evidence type="ECO:0000313" key="5">
    <source>
        <dbReference type="Proteomes" id="UP001217089"/>
    </source>
</evidence>
<dbReference type="Pfam" id="PF16652">
    <property type="entry name" value="PH_13"/>
    <property type="match status" value="1"/>
</dbReference>
<evidence type="ECO:0000259" key="3">
    <source>
        <dbReference type="PROSITE" id="PS50010"/>
    </source>
</evidence>
<keyword evidence="5" id="KW-1185">Reference proteome</keyword>
<dbReference type="InterPro" id="IPR001849">
    <property type="entry name" value="PH_domain"/>
</dbReference>
<dbReference type="Gene3D" id="1.20.900.10">
    <property type="entry name" value="Dbl homology (DH) domain"/>
    <property type="match status" value="1"/>
</dbReference>
<accession>A0ABQ9E9H6</accession>
<proteinExistence type="predicted"/>
<dbReference type="InterPro" id="IPR035899">
    <property type="entry name" value="DBL_dom_sf"/>
</dbReference>
<feature type="domain" description="DH" evidence="3">
    <location>
        <begin position="238"/>
        <end position="442"/>
    </location>
</feature>
<organism evidence="4 5">
    <name type="scientific">Tegillarca granosa</name>
    <name type="common">Malaysian cockle</name>
    <name type="synonym">Anadara granosa</name>
    <dbReference type="NCBI Taxonomy" id="220873"/>
    <lineage>
        <taxon>Eukaryota</taxon>
        <taxon>Metazoa</taxon>
        <taxon>Spiralia</taxon>
        <taxon>Lophotrochozoa</taxon>
        <taxon>Mollusca</taxon>
        <taxon>Bivalvia</taxon>
        <taxon>Autobranchia</taxon>
        <taxon>Pteriomorphia</taxon>
        <taxon>Arcoida</taxon>
        <taxon>Arcoidea</taxon>
        <taxon>Arcidae</taxon>
        <taxon>Tegillarca</taxon>
    </lineage>
</organism>
<dbReference type="SUPFAM" id="SSF50729">
    <property type="entry name" value="PH domain-like"/>
    <property type="match status" value="1"/>
</dbReference>
<name>A0ABQ9E9H6_TEGGR</name>
<gene>
    <name evidence="4" type="ORF">KUTeg_020053</name>
</gene>
<evidence type="ECO:0000256" key="1">
    <source>
        <dbReference type="SAM" id="Coils"/>
    </source>
</evidence>
<feature type="coiled-coil region" evidence="1">
    <location>
        <begin position="408"/>
        <end position="442"/>
    </location>
</feature>
<dbReference type="EMBL" id="JARBDR010000918">
    <property type="protein sequence ID" value="KAJ8301066.1"/>
    <property type="molecule type" value="Genomic_DNA"/>
</dbReference>
<dbReference type="SUPFAM" id="SSF48065">
    <property type="entry name" value="DBL homology domain (DH-domain)"/>
    <property type="match status" value="1"/>
</dbReference>
<evidence type="ECO:0000256" key="2">
    <source>
        <dbReference type="SAM" id="MobiDB-lite"/>
    </source>
</evidence>
<dbReference type="CDD" id="cd13245">
    <property type="entry name" value="PH_PLEKHG7"/>
    <property type="match status" value="1"/>
</dbReference>
<dbReference type="InterPro" id="IPR000219">
    <property type="entry name" value="DH_dom"/>
</dbReference>
<comment type="caution">
    <text evidence="4">The sequence shown here is derived from an EMBL/GenBank/DDBJ whole genome shotgun (WGS) entry which is preliminary data.</text>
</comment>
<dbReference type="InterPro" id="IPR011993">
    <property type="entry name" value="PH-like_dom_sf"/>
</dbReference>
<dbReference type="Pfam" id="PF00621">
    <property type="entry name" value="RhoGEF"/>
    <property type="match status" value="1"/>
</dbReference>
<protein>
    <recommendedName>
        <fullName evidence="3">DH domain-containing protein</fullName>
    </recommendedName>
</protein>
<keyword evidence="1" id="KW-0175">Coiled coil</keyword>
<evidence type="ECO:0000313" key="4">
    <source>
        <dbReference type="EMBL" id="KAJ8301066.1"/>
    </source>
</evidence>
<dbReference type="InterPro" id="IPR040181">
    <property type="entry name" value="PKHG5/7"/>
</dbReference>
<feature type="region of interest" description="Disordered" evidence="2">
    <location>
        <begin position="97"/>
        <end position="121"/>
    </location>
</feature>
<feature type="non-terminal residue" evidence="4">
    <location>
        <position position="609"/>
    </location>
</feature>
<dbReference type="PANTHER" id="PTHR13217">
    <property type="entry name" value="PLECKSTRIN HOMOLOGY DOMAIN-CONTAINING FAMILY G MEMBER 7"/>
    <property type="match status" value="1"/>
</dbReference>
<dbReference type="Proteomes" id="UP001217089">
    <property type="component" value="Unassembled WGS sequence"/>
</dbReference>
<dbReference type="Gene3D" id="2.30.29.30">
    <property type="entry name" value="Pleckstrin-homology domain (PH domain)/Phosphotyrosine-binding domain (PTB)"/>
    <property type="match status" value="1"/>
</dbReference>
<reference evidence="4 5" key="1">
    <citation type="submission" date="2022-12" db="EMBL/GenBank/DDBJ databases">
        <title>Chromosome-level genome of Tegillarca granosa.</title>
        <authorList>
            <person name="Kim J."/>
        </authorList>
    </citation>
    <scope>NUCLEOTIDE SEQUENCE [LARGE SCALE GENOMIC DNA]</scope>
    <source>
        <strain evidence="4">Teg-2019</strain>
        <tissue evidence="4">Adductor muscle</tissue>
    </source>
</reference>